<evidence type="ECO:0000256" key="6">
    <source>
        <dbReference type="ARBA" id="ARBA00022833"/>
    </source>
</evidence>
<dbReference type="Gene3D" id="2.30.40.10">
    <property type="entry name" value="Urease, subunit C, domain 1"/>
    <property type="match status" value="1"/>
</dbReference>
<evidence type="ECO:0000256" key="4">
    <source>
        <dbReference type="ARBA" id="ARBA00022801"/>
    </source>
</evidence>
<dbReference type="Pfam" id="PF01979">
    <property type="entry name" value="Amidohydro_1"/>
    <property type="match status" value="1"/>
</dbReference>
<dbReference type="InterPro" id="IPR005920">
    <property type="entry name" value="HutI"/>
</dbReference>
<dbReference type="GO" id="GO:0005737">
    <property type="term" value="C:cytoplasm"/>
    <property type="evidence" value="ECO:0007669"/>
    <property type="project" value="InterPro"/>
</dbReference>
<evidence type="ECO:0000313" key="9">
    <source>
        <dbReference type="EMBL" id="CAH18518.1"/>
    </source>
</evidence>
<keyword evidence="6" id="KW-0862">Zinc</keyword>
<evidence type="ECO:0000256" key="7">
    <source>
        <dbReference type="ARBA" id="ARBA00023004"/>
    </source>
</evidence>
<keyword evidence="7" id="KW-0408">Iron</keyword>
<dbReference type="SUPFAM" id="SSF51556">
    <property type="entry name" value="Metallo-dependent hydrolases"/>
    <property type="match status" value="1"/>
</dbReference>
<dbReference type="InterPro" id="IPR011059">
    <property type="entry name" value="Metal-dep_hydrolase_composite"/>
</dbReference>
<dbReference type="GO" id="GO:0046872">
    <property type="term" value="F:metal ion binding"/>
    <property type="evidence" value="ECO:0007669"/>
    <property type="project" value="UniProtKB-KW"/>
</dbReference>
<dbReference type="Gene3D" id="3.20.20.140">
    <property type="entry name" value="Metal-dependent hydrolases"/>
    <property type="match status" value="1"/>
</dbReference>
<evidence type="ECO:0000256" key="3">
    <source>
        <dbReference type="ARBA" id="ARBA00022723"/>
    </source>
</evidence>
<dbReference type="GO" id="GO:0019556">
    <property type="term" value="P:L-histidine catabolic process to glutamate and formamide"/>
    <property type="evidence" value="ECO:0007669"/>
    <property type="project" value="InterPro"/>
</dbReference>
<dbReference type="InterPro" id="IPR006680">
    <property type="entry name" value="Amidohydro-rel"/>
</dbReference>
<evidence type="ECO:0000256" key="5">
    <source>
        <dbReference type="ARBA" id="ARBA00022808"/>
    </source>
</evidence>
<dbReference type="GO" id="GO:0050480">
    <property type="term" value="F:imidazolonepropionase activity"/>
    <property type="evidence" value="ECO:0007669"/>
    <property type="project" value="UniProtKB-EC"/>
</dbReference>
<name>Q4W2U2_9RHOB</name>
<organism evidence="9">
    <name type="scientific">Rhodobacteraceae bacterium 198</name>
    <dbReference type="NCBI Taxonomy" id="290786"/>
    <lineage>
        <taxon>Bacteria</taxon>
        <taxon>Pseudomonadati</taxon>
        <taxon>Pseudomonadota</taxon>
        <taxon>Alphaproteobacteria</taxon>
        <taxon>Rhodobacterales</taxon>
        <taxon>Paracoccaceae</taxon>
    </lineage>
</organism>
<protein>
    <recommendedName>
        <fullName evidence="2">imidazolonepropionase</fullName>
        <ecNumber evidence="2">3.5.2.7</ecNumber>
    </recommendedName>
</protein>
<dbReference type="EMBL" id="AJ810827">
    <property type="protein sequence ID" value="CAH18518.1"/>
    <property type="molecule type" value="Genomic_DNA"/>
</dbReference>
<evidence type="ECO:0000256" key="2">
    <source>
        <dbReference type="ARBA" id="ARBA00012864"/>
    </source>
</evidence>
<proteinExistence type="predicted"/>
<keyword evidence="4" id="KW-0378">Hydrolase</keyword>
<dbReference type="SUPFAM" id="SSF51338">
    <property type="entry name" value="Composite domain of metallo-dependent hydrolases"/>
    <property type="match status" value="1"/>
</dbReference>
<reference evidence="9" key="1">
    <citation type="journal article" date="2005" name="Environ. Microbiol.">
        <title>Evidence for the presence of a CmuA methyltransferase pathway in novel marine methyl halide-oxidizing bacteria.</title>
        <authorList>
            <person name="Schaefer H."/>
            <person name="McDonald I.R."/>
            <person name="Nightingale P.D."/>
            <person name="Murrell J.C."/>
        </authorList>
    </citation>
    <scope>NUCLEOTIDE SEQUENCE</scope>
    <source>
        <strain evidence="9">198</strain>
    </source>
</reference>
<sequence>MTERLILENLSVVTMSGDTFDTSLTENALIVAEDGIVSFVGKQSDYDGDRSGAIDMDGALCLPGLVACHNPCLWVGEVMPAEHRTAEGYRELTRQIAKTTKAADEATLTEHLAARLAALSRSGVTSCELKSGYGGDPETELVFAQLLSKFAATTKMRTRITLSFGQSFQGEGDPDEFLEHFEHNIVPASYEAGTPDAVEVFCDDDAALDLDMCSTILELYYKKKTPSRVACDRFEDSAGATLPVSFYSRCAIYLNKTEGLDLTSLSTVGTVAVIVPDTLNADYDQCLPDMQEIRDAGGRVALSSNAGPDGSGPICMLNALRAGRKHLGLTLDETLAAGTVHAAHALGISDEAGIIEKGRPADFSFFDATSLEALFLEDGPGCIATACSGHLTRH</sequence>
<dbReference type="PANTHER" id="PTHR42752">
    <property type="entry name" value="IMIDAZOLONEPROPIONASE"/>
    <property type="match status" value="1"/>
</dbReference>
<evidence type="ECO:0000256" key="1">
    <source>
        <dbReference type="ARBA" id="ARBA00005023"/>
    </source>
</evidence>
<comment type="pathway">
    <text evidence="1">Amino-acid degradation.</text>
</comment>
<dbReference type="PANTHER" id="PTHR42752:SF1">
    <property type="entry name" value="IMIDAZOLONEPROPIONASE-RELATED"/>
    <property type="match status" value="1"/>
</dbReference>
<keyword evidence="5" id="KW-0369">Histidine metabolism</keyword>
<feature type="domain" description="Amidohydrolase-related" evidence="8">
    <location>
        <begin position="297"/>
        <end position="384"/>
    </location>
</feature>
<keyword evidence="3" id="KW-0479">Metal-binding</keyword>
<dbReference type="EC" id="3.5.2.7" evidence="2"/>
<dbReference type="InterPro" id="IPR032466">
    <property type="entry name" value="Metal_Hydrolase"/>
</dbReference>
<gene>
    <name evidence="9" type="primary">hutI</name>
</gene>
<evidence type="ECO:0000259" key="8">
    <source>
        <dbReference type="Pfam" id="PF01979"/>
    </source>
</evidence>
<accession>Q4W2U2</accession>
<dbReference type="AlphaFoldDB" id="Q4W2U2"/>